<gene>
    <name evidence="1" type="ORF">GCM10010969_09680</name>
</gene>
<accession>A0ABQ2KVJ2</accession>
<dbReference type="Proteomes" id="UP000606653">
    <property type="component" value="Unassembled WGS sequence"/>
</dbReference>
<keyword evidence="2" id="KW-1185">Reference proteome</keyword>
<name>A0ABQ2KVJ2_9BACL</name>
<dbReference type="EMBL" id="BMLN01000002">
    <property type="protein sequence ID" value="GGN94729.1"/>
    <property type="molecule type" value="Genomic_DNA"/>
</dbReference>
<organism evidence="1 2">
    <name type="scientific">Saccharibacillus kuerlensis</name>
    <dbReference type="NCBI Taxonomy" id="459527"/>
    <lineage>
        <taxon>Bacteria</taxon>
        <taxon>Bacillati</taxon>
        <taxon>Bacillota</taxon>
        <taxon>Bacilli</taxon>
        <taxon>Bacillales</taxon>
        <taxon>Paenibacillaceae</taxon>
        <taxon>Saccharibacillus</taxon>
    </lineage>
</organism>
<evidence type="ECO:0000313" key="2">
    <source>
        <dbReference type="Proteomes" id="UP000606653"/>
    </source>
</evidence>
<comment type="caution">
    <text evidence="1">The sequence shown here is derived from an EMBL/GenBank/DDBJ whole genome shotgun (WGS) entry which is preliminary data.</text>
</comment>
<protein>
    <submittedName>
        <fullName evidence="1">Uncharacterized protein</fullName>
    </submittedName>
</protein>
<dbReference type="RefSeq" id="WP_018977048.1">
    <property type="nucleotide sequence ID" value="NZ_BMLN01000002.1"/>
</dbReference>
<evidence type="ECO:0000313" key="1">
    <source>
        <dbReference type="EMBL" id="GGN94729.1"/>
    </source>
</evidence>
<reference evidence="2" key="1">
    <citation type="journal article" date="2019" name="Int. J. Syst. Evol. Microbiol.">
        <title>The Global Catalogue of Microorganisms (GCM) 10K type strain sequencing project: providing services to taxonomists for standard genome sequencing and annotation.</title>
        <authorList>
            <consortium name="The Broad Institute Genomics Platform"/>
            <consortium name="The Broad Institute Genome Sequencing Center for Infectious Disease"/>
            <person name="Wu L."/>
            <person name="Ma J."/>
        </authorList>
    </citation>
    <scope>NUCLEOTIDE SEQUENCE [LARGE SCALE GENOMIC DNA]</scope>
    <source>
        <strain evidence="2">CGMCC 1.6964</strain>
    </source>
</reference>
<sequence length="44" mass="4837">MDGTLYLGEGVYCHEWIQTLNGTIEAVQLTKDLSSATLEPIVLL</sequence>
<proteinExistence type="predicted"/>